<comment type="subcellular location">
    <subcellularLocation>
        <location evidence="1">Membrane</location>
        <topology evidence="1">Single-pass type I membrane protein</topology>
    </subcellularLocation>
</comment>
<evidence type="ECO:0000256" key="15">
    <source>
        <dbReference type="SAM" id="SignalP"/>
    </source>
</evidence>
<reference evidence="17" key="1">
    <citation type="submission" date="2021-02" db="EMBL/GenBank/DDBJ databases">
        <authorList>
            <person name="Nowell W R."/>
        </authorList>
    </citation>
    <scope>NUCLEOTIDE SEQUENCE</scope>
</reference>
<keyword evidence="11 14" id="KW-1133">Transmembrane helix</keyword>
<evidence type="ECO:0000256" key="5">
    <source>
        <dbReference type="ARBA" id="ARBA00022679"/>
    </source>
</evidence>
<dbReference type="SMART" id="SM00220">
    <property type="entry name" value="S_TKc"/>
    <property type="match status" value="1"/>
</dbReference>
<feature type="domain" description="Protein kinase" evidence="16">
    <location>
        <begin position="212"/>
        <end position="535"/>
    </location>
</feature>
<evidence type="ECO:0000313" key="18">
    <source>
        <dbReference type="EMBL" id="CAF3503280.1"/>
    </source>
</evidence>
<dbReference type="Pfam" id="PF00069">
    <property type="entry name" value="Pkinase"/>
    <property type="match status" value="1"/>
</dbReference>
<dbReference type="Proteomes" id="UP000663845">
    <property type="component" value="Unassembled WGS sequence"/>
</dbReference>
<dbReference type="GO" id="GO:0048185">
    <property type="term" value="F:activin binding"/>
    <property type="evidence" value="ECO:0007669"/>
    <property type="project" value="TreeGrafter"/>
</dbReference>
<evidence type="ECO:0000256" key="2">
    <source>
        <dbReference type="ARBA" id="ARBA00009605"/>
    </source>
</evidence>
<feature type="chain" id="PRO_5035685441" description="receptor protein serine/threonine kinase" evidence="15">
    <location>
        <begin position="18"/>
        <end position="541"/>
    </location>
</feature>
<dbReference type="GO" id="GO:0048179">
    <property type="term" value="C:activin receptor complex"/>
    <property type="evidence" value="ECO:0007669"/>
    <property type="project" value="TreeGrafter"/>
</dbReference>
<dbReference type="EMBL" id="CAJNOG010000299">
    <property type="protein sequence ID" value="CAF1156253.1"/>
    <property type="molecule type" value="Genomic_DNA"/>
</dbReference>
<proteinExistence type="inferred from homology"/>
<dbReference type="EMBL" id="CAJOAZ010000041">
    <property type="protein sequence ID" value="CAF3503280.1"/>
    <property type="molecule type" value="Genomic_DNA"/>
</dbReference>
<evidence type="ECO:0000256" key="12">
    <source>
        <dbReference type="ARBA" id="ARBA00023136"/>
    </source>
</evidence>
<dbReference type="GO" id="GO:0005524">
    <property type="term" value="F:ATP binding"/>
    <property type="evidence" value="ECO:0007669"/>
    <property type="project" value="UniProtKB-KW"/>
</dbReference>
<dbReference type="InterPro" id="IPR011009">
    <property type="entry name" value="Kinase-like_dom_sf"/>
</dbReference>
<evidence type="ECO:0000256" key="1">
    <source>
        <dbReference type="ARBA" id="ARBA00004479"/>
    </source>
</evidence>
<dbReference type="Gene3D" id="3.30.200.20">
    <property type="entry name" value="Phosphorylase Kinase, domain 1"/>
    <property type="match status" value="1"/>
</dbReference>
<feature type="signal peptide" evidence="15">
    <location>
        <begin position="1"/>
        <end position="17"/>
    </location>
</feature>
<feature type="transmembrane region" description="Helical" evidence="14">
    <location>
        <begin position="143"/>
        <end position="165"/>
    </location>
</feature>
<evidence type="ECO:0000313" key="17">
    <source>
        <dbReference type="EMBL" id="CAF1156253.1"/>
    </source>
</evidence>
<protein>
    <recommendedName>
        <fullName evidence="3">receptor protein serine/threonine kinase</fullName>
        <ecNumber evidence="3">2.7.11.30</ecNumber>
    </recommendedName>
</protein>
<comment type="similarity">
    <text evidence="2">Belongs to the protein kinase superfamily. TKL Ser/Thr protein kinase family. TGFB receptor subfamily.</text>
</comment>
<evidence type="ECO:0000256" key="14">
    <source>
        <dbReference type="SAM" id="Phobius"/>
    </source>
</evidence>
<keyword evidence="8" id="KW-0547">Nucleotide-binding</keyword>
<dbReference type="SUPFAM" id="SSF56112">
    <property type="entry name" value="Protein kinase-like (PK-like)"/>
    <property type="match status" value="1"/>
</dbReference>
<keyword evidence="13" id="KW-0675">Receptor</keyword>
<evidence type="ECO:0000313" key="19">
    <source>
        <dbReference type="Proteomes" id="UP000663845"/>
    </source>
</evidence>
<dbReference type="PROSITE" id="PS50011">
    <property type="entry name" value="PROTEIN_KINASE_DOM"/>
    <property type="match status" value="1"/>
</dbReference>
<dbReference type="PANTHER" id="PTHR23255:SF98">
    <property type="entry name" value="SERINE_THREONINE-PROTEIN KINASE RECEPTOR"/>
    <property type="match status" value="1"/>
</dbReference>
<evidence type="ECO:0000256" key="13">
    <source>
        <dbReference type="ARBA" id="ARBA00023170"/>
    </source>
</evidence>
<dbReference type="InterPro" id="IPR000333">
    <property type="entry name" value="TGFB_receptor"/>
</dbReference>
<keyword evidence="5" id="KW-0808">Transferase</keyword>
<keyword evidence="10" id="KW-0067">ATP-binding</keyword>
<evidence type="ECO:0000256" key="4">
    <source>
        <dbReference type="ARBA" id="ARBA00022527"/>
    </source>
</evidence>
<name>A0A814T918_9BILA</name>
<evidence type="ECO:0000256" key="11">
    <source>
        <dbReference type="ARBA" id="ARBA00022989"/>
    </source>
</evidence>
<dbReference type="GO" id="GO:0071363">
    <property type="term" value="P:cellular response to growth factor stimulus"/>
    <property type="evidence" value="ECO:0007669"/>
    <property type="project" value="TreeGrafter"/>
</dbReference>
<dbReference type="PROSITE" id="PS00108">
    <property type="entry name" value="PROTEIN_KINASE_ST"/>
    <property type="match status" value="1"/>
</dbReference>
<evidence type="ECO:0000256" key="3">
    <source>
        <dbReference type="ARBA" id="ARBA00012401"/>
    </source>
</evidence>
<keyword evidence="9" id="KW-0418">Kinase</keyword>
<evidence type="ECO:0000256" key="9">
    <source>
        <dbReference type="ARBA" id="ARBA00022777"/>
    </source>
</evidence>
<gene>
    <name evidence="17" type="ORF">JYZ213_LOCUS24386</name>
    <name evidence="18" type="ORF">OXD698_LOCUS1443</name>
</gene>
<dbReference type="EC" id="2.7.11.30" evidence="3"/>
<keyword evidence="6 14" id="KW-0812">Transmembrane</keyword>
<organism evidence="17 19">
    <name type="scientific">Adineta steineri</name>
    <dbReference type="NCBI Taxonomy" id="433720"/>
    <lineage>
        <taxon>Eukaryota</taxon>
        <taxon>Metazoa</taxon>
        <taxon>Spiralia</taxon>
        <taxon>Gnathifera</taxon>
        <taxon>Rotifera</taxon>
        <taxon>Eurotatoria</taxon>
        <taxon>Bdelloidea</taxon>
        <taxon>Adinetida</taxon>
        <taxon>Adinetidae</taxon>
        <taxon>Adineta</taxon>
    </lineage>
</organism>
<keyword evidence="12 14" id="KW-0472">Membrane</keyword>
<accession>A0A814T918</accession>
<sequence>MIYLISFSILFVNVVNSLLCKTASPANCIYNSTCVYETKECHKNSLSNIRGGVYCSTLIKIVNDDIYIGNMDCMYDQEINKRCKNQTQCLTKSTRKNDSYLHCCCDQQFCNLNFTITNSSQSESPTNIIIDGKCEKLLCKWEYVILLCSIIGFIIIILIILCFIYRKTLKRGWKKIRGFFPKSKSLEKQFPEPDPDFVTTPLIEQDISSKDLQIGNIIKRGRFSLIHEGFYKNDKVAIKMLTDSNGTYEANKLFSNEKSIYLSPSIQHSNILKYYGSLTDGNKYYLITEFSFNGSLRDVFRSRLLNDEKELILICQQISSGVEYLHQDFRYRNNDPYTCRPPIAHRDLKTDNILYINNEKLVICDFAMSIKLDQTQNFPNEQQQIGTPRYMSPEILAGTIGSDPTALLQCDVYALGIILWEILSRYPTEGKDLHIFFLIYFLIKIKHELDSNEIYEMPFDNQLRERHLSCNPSINDMLQIINLPSPLNRPLIRSSWKENKNKNINTISETMGQCWDQIPEGRIRAALVALRMQKLSQSQSQ</sequence>
<comment type="caution">
    <text evidence="17">The sequence shown here is derived from an EMBL/GenBank/DDBJ whole genome shotgun (WGS) entry which is preliminary data.</text>
</comment>
<dbReference type="AlphaFoldDB" id="A0A814T918"/>
<dbReference type="InterPro" id="IPR000719">
    <property type="entry name" value="Prot_kinase_dom"/>
</dbReference>
<dbReference type="GO" id="GO:0017002">
    <property type="term" value="F:activin receptor activity"/>
    <property type="evidence" value="ECO:0007669"/>
    <property type="project" value="TreeGrafter"/>
</dbReference>
<evidence type="ECO:0000256" key="6">
    <source>
        <dbReference type="ARBA" id="ARBA00022692"/>
    </source>
</evidence>
<evidence type="ECO:0000256" key="7">
    <source>
        <dbReference type="ARBA" id="ARBA00022729"/>
    </source>
</evidence>
<keyword evidence="4" id="KW-0723">Serine/threonine-protein kinase</keyword>
<dbReference type="PANTHER" id="PTHR23255">
    <property type="entry name" value="TRANSFORMING GROWTH FACTOR-BETA RECEPTOR TYPE I AND II"/>
    <property type="match status" value="1"/>
</dbReference>
<evidence type="ECO:0000256" key="10">
    <source>
        <dbReference type="ARBA" id="ARBA00022840"/>
    </source>
</evidence>
<evidence type="ECO:0000259" key="16">
    <source>
        <dbReference type="PROSITE" id="PS50011"/>
    </source>
</evidence>
<dbReference type="Proteomes" id="UP000663844">
    <property type="component" value="Unassembled WGS sequence"/>
</dbReference>
<dbReference type="InterPro" id="IPR008271">
    <property type="entry name" value="Ser/Thr_kinase_AS"/>
</dbReference>
<evidence type="ECO:0000256" key="8">
    <source>
        <dbReference type="ARBA" id="ARBA00022741"/>
    </source>
</evidence>
<dbReference type="Gene3D" id="1.10.510.10">
    <property type="entry name" value="Transferase(Phosphotransferase) domain 1"/>
    <property type="match status" value="1"/>
</dbReference>
<keyword evidence="7 15" id="KW-0732">Signal</keyword>